<dbReference type="AlphaFoldDB" id="A0A401NYH5"/>
<name>A0A401NYH5_SCYTO</name>
<sequence>MGSIRQSVCIPFRALASLYQIGLETREYRVGVAFPDQHLPSEVVEYPGANWRNLFEVFFNPQSPLLHTVLSKMEVGETAVTDLHCPRDCFSRRSSYTVIPSWLGLGMSQDVCTYSWFQ</sequence>
<accession>A0A401NYH5</accession>
<protein>
    <submittedName>
        <fullName evidence="1">Uncharacterized protein</fullName>
    </submittedName>
</protein>
<gene>
    <name evidence="1" type="ORF">scyTo_0004881</name>
</gene>
<dbReference type="EMBL" id="BFAA01001471">
    <property type="protein sequence ID" value="GCB65923.1"/>
    <property type="molecule type" value="Genomic_DNA"/>
</dbReference>
<evidence type="ECO:0000313" key="1">
    <source>
        <dbReference type="EMBL" id="GCB65923.1"/>
    </source>
</evidence>
<evidence type="ECO:0000313" key="2">
    <source>
        <dbReference type="Proteomes" id="UP000288216"/>
    </source>
</evidence>
<organism evidence="1 2">
    <name type="scientific">Scyliorhinus torazame</name>
    <name type="common">Cloudy catshark</name>
    <name type="synonym">Catulus torazame</name>
    <dbReference type="NCBI Taxonomy" id="75743"/>
    <lineage>
        <taxon>Eukaryota</taxon>
        <taxon>Metazoa</taxon>
        <taxon>Chordata</taxon>
        <taxon>Craniata</taxon>
        <taxon>Vertebrata</taxon>
        <taxon>Chondrichthyes</taxon>
        <taxon>Elasmobranchii</taxon>
        <taxon>Galeomorphii</taxon>
        <taxon>Galeoidea</taxon>
        <taxon>Carcharhiniformes</taxon>
        <taxon>Scyliorhinidae</taxon>
        <taxon>Scyliorhinus</taxon>
    </lineage>
</organism>
<reference evidence="1 2" key="1">
    <citation type="journal article" date="2018" name="Nat. Ecol. Evol.">
        <title>Shark genomes provide insights into elasmobranch evolution and the origin of vertebrates.</title>
        <authorList>
            <person name="Hara Y"/>
            <person name="Yamaguchi K"/>
            <person name="Onimaru K"/>
            <person name="Kadota M"/>
            <person name="Koyanagi M"/>
            <person name="Keeley SD"/>
            <person name="Tatsumi K"/>
            <person name="Tanaka K"/>
            <person name="Motone F"/>
            <person name="Kageyama Y"/>
            <person name="Nozu R"/>
            <person name="Adachi N"/>
            <person name="Nishimura O"/>
            <person name="Nakagawa R"/>
            <person name="Tanegashima C"/>
            <person name="Kiyatake I"/>
            <person name="Matsumoto R"/>
            <person name="Murakumo K"/>
            <person name="Nishida K"/>
            <person name="Terakita A"/>
            <person name="Kuratani S"/>
            <person name="Sato K"/>
            <person name="Hyodo S Kuraku.S."/>
        </authorList>
    </citation>
    <scope>NUCLEOTIDE SEQUENCE [LARGE SCALE GENOMIC DNA]</scope>
</reference>
<comment type="caution">
    <text evidence="1">The sequence shown here is derived from an EMBL/GenBank/DDBJ whole genome shotgun (WGS) entry which is preliminary data.</text>
</comment>
<dbReference type="Proteomes" id="UP000288216">
    <property type="component" value="Unassembled WGS sequence"/>
</dbReference>
<keyword evidence="2" id="KW-1185">Reference proteome</keyword>
<proteinExistence type="predicted"/>